<evidence type="ECO:0000256" key="2">
    <source>
        <dbReference type="ARBA" id="ARBA00022963"/>
    </source>
</evidence>
<dbReference type="eggNOG" id="COG1752">
    <property type="taxonomic scope" value="Bacteria"/>
</dbReference>
<dbReference type="PANTHER" id="PTHR14226">
    <property type="entry name" value="NEUROPATHY TARGET ESTERASE/SWISS CHEESE D.MELANOGASTER"/>
    <property type="match status" value="1"/>
</dbReference>
<protein>
    <submittedName>
        <fullName evidence="7">NTE family protein</fullName>
    </submittedName>
</protein>
<dbReference type="Proteomes" id="UP000183015">
    <property type="component" value="Unassembled WGS sequence"/>
</dbReference>
<dbReference type="Gene3D" id="3.40.1090.10">
    <property type="entry name" value="Cytosolic phospholipase A2 catalytic domain"/>
    <property type="match status" value="2"/>
</dbReference>
<dbReference type="PANTHER" id="PTHR14226:SF29">
    <property type="entry name" value="NEUROPATHY TARGET ESTERASE SWS"/>
    <property type="match status" value="1"/>
</dbReference>
<evidence type="ECO:0000313" key="8">
    <source>
        <dbReference type="Proteomes" id="UP000183015"/>
    </source>
</evidence>
<sequence length="321" mass="33545">MAPAIHTCELTFTPSLGDGKTSAGKARSMERNVDTPSAEGDADTPGPCAFVLGGGGALGACEVGMLRALLEAGIAPDLVVGTSVGAVNGAVVAASPTMGAVAGLGDLWGRAGVFSGSVIGRMSRAARSRTYLYSAEPLRRLLEANLPAGICRIEELPVRFQCVAASIERAAEHWFTRGPLVDAVLASCAVPGLFPPAQLDGEHFLDGGLANSIPVGRAVALGARRVFVLQVGRIEEPLAVPRLPWEVASVAFEIARRHRFARDMEDLPDGAEVHLLPTGGTLGRAGPVGQLRYRDFELSALRIDRAYQASAAYLADRGLAR</sequence>
<name>A0A1H7W973_STRJI</name>
<dbReference type="GO" id="GO:0016042">
    <property type="term" value="P:lipid catabolic process"/>
    <property type="evidence" value="ECO:0007669"/>
    <property type="project" value="UniProtKB-UniRule"/>
</dbReference>
<keyword evidence="3 4" id="KW-0443">Lipid metabolism</keyword>
<feature type="short sequence motif" description="DGA/G" evidence="4">
    <location>
        <begin position="206"/>
        <end position="208"/>
    </location>
</feature>
<accession>A0A1H7W973</accession>
<proteinExistence type="predicted"/>
<dbReference type="InterPro" id="IPR050301">
    <property type="entry name" value="NTE"/>
</dbReference>
<dbReference type="AlphaFoldDB" id="A0A1H7W973"/>
<dbReference type="PROSITE" id="PS51635">
    <property type="entry name" value="PNPLA"/>
    <property type="match status" value="1"/>
</dbReference>
<gene>
    <name evidence="7" type="ORF">SAMN05414137_12014</name>
</gene>
<feature type="short sequence motif" description="GXSXG" evidence="4">
    <location>
        <begin position="81"/>
        <end position="85"/>
    </location>
</feature>
<feature type="region of interest" description="Disordered" evidence="5">
    <location>
        <begin position="19"/>
        <end position="44"/>
    </location>
</feature>
<dbReference type="InterPro" id="IPR002641">
    <property type="entry name" value="PNPLA_dom"/>
</dbReference>
<dbReference type="EMBL" id="FOAZ01000020">
    <property type="protein sequence ID" value="SEM18106.1"/>
    <property type="molecule type" value="Genomic_DNA"/>
</dbReference>
<evidence type="ECO:0000313" key="7">
    <source>
        <dbReference type="EMBL" id="SEM18106.1"/>
    </source>
</evidence>
<dbReference type="SUPFAM" id="SSF52151">
    <property type="entry name" value="FabD/lysophospholipase-like"/>
    <property type="match status" value="1"/>
</dbReference>
<organism evidence="7 8">
    <name type="scientific">Streptacidiphilus jiangxiensis</name>
    <dbReference type="NCBI Taxonomy" id="235985"/>
    <lineage>
        <taxon>Bacteria</taxon>
        <taxon>Bacillati</taxon>
        <taxon>Actinomycetota</taxon>
        <taxon>Actinomycetes</taxon>
        <taxon>Kitasatosporales</taxon>
        <taxon>Streptomycetaceae</taxon>
        <taxon>Streptacidiphilus</taxon>
    </lineage>
</organism>
<feature type="active site" description="Nucleophile" evidence="4">
    <location>
        <position position="83"/>
    </location>
</feature>
<dbReference type="InterPro" id="IPR016035">
    <property type="entry name" value="Acyl_Trfase/lysoPLipase"/>
</dbReference>
<reference evidence="8" key="1">
    <citation type="submission" date="2016-10" db="EMBL/GenBank/DDBJ databases">
        <authorList>
            <person name="Varghese N."/>
        </authorList>
    </citation>
    <scope>NUCLEOTIDE SEQUENCE [LARGE SCALE GENOMIC DNA]</scope>
    <source>
        <strain evidence="8">DSM 45096 / BCRC 16803 / CGMCC 4.1857 / CIP 109030 / JCM 12277 / KCTC 19219 / NBRC 100920 / 33214</strain>
    </source>
</reference>
<dbReference type="GO" id="GO:0016787">
    <property type="term" value="F:hydrolase activity"/>
    <property type="evidence" value="ECO:0007669"/>
    <property type="project" value="UniProtKB-UniRule"/>
</dbReference>
<keyword evidence="8" id="KW-1185">Reference proteome</keyword>
<feature type="domain" description="PNPLA" evidence="6">
    <location>
        <begin position="50"/>
        <end position="219"/>
    </location>
</feature>
<evidence type="ECO:0000256" key="5">
    <source>
        <dbReference type="SAM" id="MobiDB-lite"/>
    </source>
</evidence>
<dbReference type="STRING" id="235985.SAMN05414137_12014"/>
<evidence type="ECO:0000256" key="1">
    <source>
        <dbReference type="ARBA" id="ARBA00022801"/>
    </source>
</evidence>
<feature type="active site" description="Proton acceptor" evidence="4">
    <location>
        <position position="206"/>
    </location>
</feature>
<evidence type="ECO:0000256" key="3">
    <source>
        <dbReference type="ARBA" id="ARBA00023098"/>
    </source>
</evidence>
<evidence type="ECO:0000259" key="6">
    <source>
        <dbReference type="PROSITE" id="PS51635"/>
    </source>
</evidence>
<feature type="short sequence motif" description="GXGXXG" evidence="4">
    <location>
        <begin position="54"/>
        <end position="59"/>
    </location>
</feature>
<evidence type="ECO:0000256" key="4">
    <source>
        <dbReference type="PROSITE-ProRule" id="PRU01161"/>
    </source>
</evidence>
<dbReference type="Pfam" id="PF01734">
    <property type="entry name" value="Patatin"/>
    <property type="match status" value="1"/>
</dbReference>
<keyword evidence="2 4" id="KW-0442">Lipid degradation</keyword>
<keyword evidence="1 4" id="KW-0378">Hydrolase</keyword>